<dbReference type="SUPFAM" id="SSF46911">
    <property type="entry name" value="Ribosomal protein S18"/>
    <property type="match status" value="1"/>
</dbReference>
<dbReference type="Proteomes" id="UP000003932">
    <property type="component" value="Chromosome"/>
</dbReference>
<keyword evidence="1" id="KW-0687">Ribonucleoprotein</keyword>
<dbReference type="RefSeq" id="WP_014886837.1">
    <property type="nucleotide sequence ID" value="NC_018414.1"/>
</dbReference>
<dbReference type="OrthoDB" id="9936989at2"/>
<dbReference type="AlphaFoldDB" id="J7GVX3"/>
<evidence type="ECO:0000313" key="1">
    <source>
        <dbReference type="EMBL" id="AFP83536.1"/>
    </source>
</evidence>
<dbReference type="EMBL" id="CP003541">
    <property type="protein sequence ID" value="AFP83536.1"/>
    <property type="molecule type" value="Genomic_DNA"/>
</dbReference>
<sequence>MIYNIYLILKKFKKEFYSFFFKSLTSFFIRSKIKILRIIDYGEIIFFKKNNKRIFSIIFFCNKILLIKILKLFNLKKESIAFFIILKKKINFYIENIFKIKNFLSQKFLILPSIINKINYKLQKKICKIIKLLKIFGIIPNTLNKYIKKIKNFLC</sequence>
<proteinExistence type="predicted"/>
<evidence type="ECO:0000313" key="2">
    <source>
        <dbReference type="Proteomes" id="UP000003932"/>
    </source>
</evidence>
<organism evidence="1 2">
    <name type="scientific">Candidatus Carsonella ruddii CE isolate Thao2000</name>
    <dbReference type="NCBI Taxonomy" id="1202536"/>
    <lineage>
        <taxon>Bacteria</taxon>
        <taxon>Pseudomonadati</taxon>
        <taxon>Pseudomonadota</taxon>
        <taxon>Gammaproteobacteria</taxon>
        <taxon>Oceanospirillales</taxon>
        <taxon>Halomonadaceae</taxon>
        <taxon>Zymobacter group</taxon>
        <taxon>Candidatus Carsonella</taxon>
    </lineage>
</organism>
<reference evidence="1 2" key="1">
    <citation type="journal article" date="2012" name="Mol. Biol. Evol.">
        <title>Genome reduction and co-evolution between the primary and secondary bacterial symbionts of psyllids.</title>
        <authorList>
            <person name="Sloan D.B."/>
            <person name="Moran N.A."/>
        </authorList>
    </citation>
    <scope>NUCLEOTIDE SEQUENCE [LARGE SCALE GENOMIC DNA]</scope>
    <source>
        <strain evidence="1 2">CE</strain>
    </source>
</reference>
<dbReference type="InterPro" id="IPR036870">
    <property type="entry name" value="Ribosomal_bS18_sf"/>
</dbReference>
<dbReference type="STRING" id="1202536.A33U_069"/>
<dbReference type="KEGG" id="cru:A33U_069"/>
<gene>
    <name evidence="1" type="primary">rpsR</name>
    <name evidence="1" type="ORF">A33U_069</name>
</gene>
<accession>J7GVX3</accession>
<name>J7GVX3_CARRU</name>
<protein>
    <submittedName>
        <fullName evidence="1">Putative ribosomal protein s18</fullName>
    </submittedName>
</protein>
<dbReference type="HOGENOM" id="CLU_142724_0_0_6"/>
<dbReference type="GO" id="GO:0005840">
    <property type="term" value="C:ribosome"/>
    <property type="evidence" value="ECO:0007669"/>
    <property type="project" value="UniProtKB-KW"/>
</dbReference>
<dbReference type="PATRIC" id="fig|1202536.3.peg.61"/>
<keyword evidence="1" id="KW-0689">Ribosomal protein</keyword>